<accession>A0ABM8U965</accession>
<evidence type="ECO:0000313" key="2">
    <source>
        <dbReference type="EMBL" id="CAG4918214.1"/>
    </source>
</evidence>
<sequence length="150" mass="16220">MSPARTHASSAAQSSTSAVTPRLRGSHALIGMLAAPFAWVMQMGITEAMAAHSCFPRNHPLTAPILPWLDAAILAVNFVCLVLGCLGAFVAWRNVRFVKRIRSGMPDHESDEKDLLDGFLARVGVMCSTLFLFALIATDIAVLIVSPCRW</sequence>
<dbReference type="Proteomes" id="UP000789752">
    <property type="component" value="Unassembled WGS sequence"/>
</dbReference>
<feature type="transmembrane region" description="Helical" evidence="1">
    <location>
        <begin position="123"/>
        <end position="145"/>
    </location>
</feature>
<protein>
    <submittedName>
        <fullName evidence="2">Uncharacterized protein</fullName>
    </submittedName>
</protein>
<proteinExistence type="predicted"/>
<evidence type="ECO:0000256" key="1">
    <source>
        <dbReference type="SAM" id="Phobius"/>
    </source>
</evidence>
<reference evidence="2 3" key="1">
    <citation type="submission" date="2021-04" db="EMBL/GenBank/DDBJ databases">
        <authorList>
            <person name="Vanwijnsberghe S."/>
        </authorList>
    </citation>
    <scope>NUCLEOTIDE SEQUENCE [LARGE SCALE GENOMIC DNA]</scope>
    <source>
        <strain evidence="2 3">LMG 32171</strain>
    </source>
</reference>
<keyword evidence="1" id="KW-0812">Transmembrane</keyword>
<keyword evidence="1" id="KW-0472">Membrane</keyword>
<gene>
    <name evidence="2" type="ORF">R54767_04483</name>
</gene>
<keyword evidence="3" id="KW-1185">Reference proteome</keyword>
<feature type="transmembrane region" description="Helical" evidence="1">
    <location>
        <begin position="65"/>
        <end position="92"/>
    </location>
</feature>
<comment type="caution">
    <text evidence="2">The sequence shown here is derived from an EMBL/GenBank/DDBJ whole genome shotgun (WGS) entry which is preliminary data.</text>
</comment>
<feature type="transmembrane region" description="Helical" evidence="1">
    <location>
        <begin position="28"/>
        <end position="45"/>
    </location>
</feature>
<keyword evidence="1" id="KW-1133">Transmembrane helix</keyword>
<name>A0ABM8U965_9BURK</name>
<evidence type="ECO:0000313" key="3">
    <source>
        <dbReference type="Proteomes" id="UP000789752"/>
    </source>
</evidence>
<dbReference type="EMBL" id="CAJQYY010000031">
    <property type="protein sequence ID" value="CAG4918214.1"/>
    <property type="molecule type" value="Genomic_DNA"/>
</dbReference>
<organism evidence="2 3">
    <name type="scientific">Paraburkholderia gardini</name>
    <dbReference type="NCBI Taxonomy" id="2823469"/>
    <lineage>
        <taxon>Bacteria</taxon>
        <taxon>Pseudomonadati</taxon>
        <taxon>Pseudomonadota</taxon>
        <taxon>Betaproteobacteria</taxon>
        <taxon>Burkholderiales</taxon>
        <taxon>Burkholderiaceae</taxon>
        <taxon>Paraburkholderia</taxon>
    </lineage>
</organism>